<reference evidence="1" key="1">
    <citation type="submission" date="2015-07" db="EMBL/GenBank/DDBJ databases">
        <title>Adaptation to a free-living lifestyle via gene acquisitions in the diplomonad Trepomonas sp. PC1.</title>
        <authorList>
            <person name="Xu F."/>
            <person name="Jerlstrom-Hultqvist J."/>
            <person name="Kolisko M."/>
            <person name="Simpson A.G.B."/>
            <person name="Roger A.J."/>
            <person name="Svard S.G."/>
            <person name="Andersson J.O."/>
        </authorList>
    </citation>
    <scope>NUCLEOTIDE SEQUENCE</scope>
    <source>
        <strain evidence="1">PC1</strain>
    </source>
</reference>
<sequence length="444" mass="51396">MNIQIAIPINKIMINQRFYEFTQSDLDITIHKNQLCSYFNYELDFSRFFKIDEIHEAYERDQQLTQIHKLLFLQNQADQLKFQSELADIEQFIQPNSVFIKQIGKQSKGQALVIGLHGGGGCESEINDAAFQKMQWYYCKALEEYNQLNQQFNFLYLALRGLSNTWDMHCQDQSEDILRKLILFCSTKFDCSQNRVILTGFSAGGDGAHFLGSYIPDLFCFVNASAGHHNWCSQLQRHSVMSMYQVGELDHLYSRQQVTVQRACEADFLRSIFGGFRSQTAVHAAIGHNFNDFELESSIFSEVKLQNGQLTGKNIYKLCCQPVIYGLCQQRKVEPELVIIDCSTKFNKNQLDFVIQYNCVVSTEDVGLILVIKKIDDDIFKVDSVGQNFCLAIMVKQQFDAVQIIMNGKSKFLECQQNTYRERVLKKKMDHNFDFEFMVEIKSE</sequence>
<gene>
    <name evidence="1" type="ORF">TPC1_13841</name>
</gene>
<protein>
    <submittedName>
        <fullName evidence="1">Uncharacterized protein</fullName>
    </submittedName>
</protein>
<name>A0A146KCW0_9EUKA</name>
<dbReference type="SUPFAM" id="SSF53474">
    <property type="entry name" value="alpha/beta-Hydrolases"/>
    <property type="match status" value="1"/>
</dbReference>
<dbReference type="AlphaFoldDB" id="A0A146KCW0"/>
<organism evidence="1">
    <name type="scientific">Trepomonas sp. PC1</name>
    <dbReference type="NCBI Taxonomy" id="1076344"/>
    <lineage>
        <taxon>Eukaryota</taxon>
        <taxon>Metamonada</taxon>
        <taxon>Diplomonadida</taxon>
        <taxon>Hexamitidae</taxon>
        <taxon>Hexamitinae</taxon>
        <taxon>Trepomonas</taxon>
    </lineage>
</organism>
<evidence type="ECO:0000313" key="1">
    <source>
        <dbReference type="EMBL" id="JAP93754.1"/>
    </source>
</evidence>
<proteinExistence type="predicted"/>
<dbReference type="EMBL" id="GDID01002852">
    <property type="protein sequence ID" value="JAP93754.1"/>
    <property type="molecule type" value="Transcribed_RNA"/>
</dbReference>
<dbReference type="InterPro" id="IPR029058">
    <property type="entry name" value="AB_hydrolase_fold"/>
</dbReference>
<accession>A0A146KCW0</accession>
<dbReference type="Gene3D" id="3.40.50.1820">
    <property type="entry name" value="alpha/beta hydrolase"/>
    <property type="match status" value="1"/>
</dbReference>